<dbReference type="Proteomes" id="UP000388235">
    <property type="component" value="Chromosome"/>
</dbReference>
<gene>
    <name evidence="3" type="ORF">GH975_09435</name>
</gene>
<name>A0A5Q2QFK7_9GAMM</name>
<evidence type="ECO:0000259" key="2">
    <source>
        <dbReference type="PROSITE" id="PS50164"/>
    </source>
</evidence>
<evidence type="ECO:0000313" key="4">
    <source>
        <dbReference type="Proteomes" id="UP000388235"/>
    </source>
</evidence>
<keyword evidence="4" id="KW-1185">Reference proteome</keyword>
<accession>A0A5Q2QFK7</accession>
<dbReference type="PROSITE" id="PS50164">
    <property type="entry name" value="GIY_YIG"/>
    <property type="match status" value="1"/>
</dbReference>
<dbReference type="CDD" id="cd10456">
    <property type="entry name" value="GIY-YIG_UPF0213"/>
    <property type="match status" value="1"/>
</dbReference>
<dbReference type="Pfam" id="PF01541">
    <property type="entry name" value="GIY-YIG"/>
    <property type="match status" value="1"/>
</dbReference>
<dbReference type="OrthoDB" id="9797095at2"/>
<organism evidence="3 4">
    <name type="scientific">Litorivicinus lipolyticus</name>
    <dbReference type="NCBI Taxonomy" id="418701"/>
    <lineage>
        <taxon>Bacteria</taxon>
        <taxon>Pseudomonadati</taxon>
        <taxon>Pseudomonadota</taxon>
        <taxon>Gammaproteobacteria</taxon>
        <taxon>Oceanospirillales</taxon>
        <taxon>Litorivicinaceae</taxon>
        <taxon>Litorivicinus</taxon>
    </lineage>
</organism>
<reference evidence="3 4" key="1">
    <citation type="submission" date="2019-11" db="EMBL/GenBank/DDBJ databases">
        <authorList>
            <person name="Khan S.A."/>
            <person name="Jeon C.O."/>
            <person name="Chun B.H."/>
        </authorList>
    </citation>
    <scope>NUCLEOTIDE SEQUENCE [LARGE SCALE GENOMIC DNA]</scope>
    <source>
        <strain evidence="3 4">IMCC 1097</strain>
    </source>
</reference>
<protein>
    <submittedName>
        <fullName evidence="3">GIY-YIG nuclease family protein</fullName>
    </submittedName>
</protein>
<evidence type="ECO:0000313" key="3">
    <source>
        <dbReference type="EMBL" id="QGG80777.1"/>
    </source>
</evidence>
<dbReference type="InterPro" id="IPR050190">
    <property type="entry name" value="UPF0213_domain"/>
</dbReference>
<dbReference type="InterPro" id="IPR035901">
    <property type="entry name" value="GIY-YIG_endonuc_sf"/>
</dbReference>
<dbReference type="PANTHER" id="PTHR34477:SF1">
    <property type="entry name" value="UPF0213 PROTEIN YHBQ"/>
    <property type="match status" value="1"/>
</dbReference>
<dbReference type="PANTHER" id="PTHR34477">
    <property type="entry name" value="UPF0213 PROTEIN YHBQ"/>
    <property type="match status" value="1"/>
</dbReference>
<evidence type="ECO:0000256" key="1">
    <source>
        <dbReference type="ARBA" id="ARBA00007435"/>
    </source>
</evidence>
<proteinExistence type="inferred from homology"/>
<sequence length="94" mass="10591">MEPPADPVLSKPWAVYLLQCRSGRLYTGVAVDVQARFALHQAGKGARFTKADPPVALLAYQWLDGRSAALKEEYRIKQLPRAQKLDLIRQWNAT</sequence>
<feature type="domain" description="GIY-YIG" evidence="2">
    <location>
        <begin position="11"/>
        <end position="87"/>
    </location>
</feature>
<dbReference type="Gene3D" id="3.40.1440.10">
    <property type="entry name" value="GIY-YIG endonuclease"/>
    <property type="match status" value="1"/>
</dbReference>
<dbReference type="KEGG" id="llp:GH975_09435"/>
<dbReference type="EMBL" id="CP045871">
    <property type="protein sequence ID" value="QGG80777.1"/>
    <property type="molecule type" value="Genomic_DNA"/>
</dbReference>
<dbReference type="AlphaFoldDB" id="A0A5Q2QFK7"/>
<comment type="similarity">
    <text evidence="1">Belongs to the UPF0213 family.</text>
</comment>
<dbReference type="SUPFAM" id="SSF82771">
    <property type="entry name" value="GIY-YIG endonuclease"/>
    <property type="match status" value="1"/>
</dbReference>
<dbReference type="InterPro" id="IPR000305">
    <property type="entry name" value="GIY-YIG_endonuc"/>
</dbReference>